<feature type="transmembrane region" description="Helical" evidence="1">
    <location>
        <begin position="193"/>
        <end position="212"/>
    </location>
</feature>
<dbReference type="RefSeq" id="WP_036970894.1">
    <property type="nucleotide sequence ID" value="NZ_CP032090.1"/>
</dbReference>
<dbReference type="SMART" id="SM00052">
    <property type="entry name" value="EAL"/>
    <property type="match status" value="1"/>
</dbReference>
<dbReference type="InterPro" id="IPR050706">
    <property type="entry name" value="Cyclic-di-GMP_PDE-like"/>
</dbReference>
<dbReference type="Pfam" id="PF00563">
    <property type="entry name" value="EAL"/>
    <property type="match status" value="1"/>
</dbReference>
<dbReference type="CDD" id="cd01948">
    <property type="entry name" value="EAL"/>
    <property type="match status" value="1"/>
</dbReference>
<dbReference type="SUPFAM" id="SSF141868">
    <property type="entry name" value="EAL domain-like"/>
    <property type="match status" value="1"/>
</dbReference>
<feature type="domain" description="EAL" evidence="2">
    <location>
        <begin position="378"/>
        <end position="619"/>
    </location>
</feature>
<dbReference type="GO" id="GO:0071111">
    <property type="term" value="F:cyclic-guanylate-specific phosphodiesterase activity"/>
    <property type="evidence" value="ECO:0007669"/>
    <property type="project" value="InterPro"/>
</dbReference>
<dbReference type="InterPro" id="IPR043128">
    <property type="entry name" value="Rev_trsase/Diguanyl_cyclase"/>
</dbReference>
<dbReference type="PANTHER" id="PTHR33121:SF71">
    <property type="entry name" value="OXYGEN SENSOR PROTEIN DOSP"/>
    <property type="match status" value="1"/>
</dbReference>
<keyword evidence="1" id="KW-1133">Transmembrane helix</keyword>
<dbReference type="InterPro" id="IPR001633">
    <property type="entry name" value="EAL_dom"/>
</dbReference>
<proteinExistence type="predicted"/>
<dbReference type="PANTHER" id="PTHR33121">
    <property type="entry name" value="CYCLIC DI-GMP PHOSPHODIESTERASE PDEF"/>
    <property type="match status" value="1"/>
</dbReference>
<dbReference type="AlphaFoldDB" id="A0AAD0WBD3"/>
<sequence length="619" mass="71174">MPNGMQRTRWLIYGFAAFFISLFGYIYYTYESTRSEIMANVDAKLLNAAISVKHILGDDYHTRVNAGQTISPELYKDKSRALSDYAKQMQVAYVYAMVLRDDTVFFSASSYTQKDHNSGRVTHFLDAYPEATDINKEAFFSTEPVFEISQDHWGNFKSIFVTFVDKNGHTYITGADIAIDDLNEQLQHSITKATITSGFFFFIVALIAWLYFLQLKRSLLTDARTGFANHIALENYIERTTRHRMELAVISINELEDISSFYGTDVSDRVMANLLTYFQSRIPSESAIFRLATNKIALLNIRNAEQRIDDIINTFNHAIPVLSEPFIYITLHAGIASCNKLMLIENAHIALQQAKLNNQRIVRYENVFKQVEEQFRHNVTLAKEVREAFDNNRIVPYFQPIYNTELKQISHYESLARMATAQGRIHCPDYFMAVLKRSRMDGLLTRTMFSRCIEQFRKTNVRWSINITAQDILDPSLSEFLEQQLRRYPKPHNIIFEFHETEAIAYFSQVKAFISLLKNKGAQVMINEFGAGYSNLSHILKLEVDGLKLDKDLVSQIHNNADSFMFIEHLVKYAQQLNLAVIAEQVESEQIADALSRAGITLMQGNYFAPPTPYINTQI</sequence>
<dbReference type="InterPro" id="IPR035919">
    <property type="entry name" value="EAL_sf"/>
</dbReference>
<name>A0AAD0WBD3_9GAMM</name>
<dbReference type="EMBL" id="CP032090">
    <property type="protein sequence ID" value="AXV64372.1"/>
    <property type="molecule type" value="Genomic_DNA"/>
</dbReference>
<keyword evidence="1" id="KW-0472">Membrane</keyword>
<dbReference type="PROSITE" id="PS50883">
    <property type="entry name" value="EAL"/>
    <property type="match status" value="1"/>
</dbReference>
<dbReference type="Proteomes" id="UP000264605">
    <property type="component" value="Chromosome"/>
</dbReference>
<evidence type="ECO:0000313" key="4">
    <source>
        <dbReference type="Proteomes" id="UP000264605"/>
    </source>
</evidence>
<feature type="transmembrane region" description="Helical" evidence="1">
    <location>
        <begin position="12"/>
        <end position="30"/>
    </location>
</feature>
<dbReference type="SUPFAM" id="SSF55073">
    <property type="entry name" value="Nucleotide cyclase"/>
    <property type="match status" value="1"/>
</dbReference>
<dbReference type="Gene3D" id="3.20.20.450">
    <property type="entry name" value="EAL domain"/>
    <property type="match status" value="1"/>
</dbReference>
<dbReference type="InterPro" id="IPR029787">
    <property type="entry name" value="Nucleotide_cyclase"/>
</dbReference>
<evidence type="ECO:0000256" key="1">
    <source>
        <dbReference type="SAM" id="Phobius"/>
    </source>
</evidence>
<dbReference type="InterPro" id="IPR000160">
    <property type="entry name" value="GGDEF_dom"/>
</dbReference>
<gene>
    <name evidence="3" type="ORF">D0907_03295</name>
</gene>
<dbReference type="KEGG" id="pdj:D0907_03295"/>
<protein>
    <submittedName>
        <fullName evidence="3">GGDEF domain-containing protein</fullName>
    </submittedName>
</protein>
<organism evidence="3 4">
    <name type="scientific">Pseudoalteromonas lipolytica</name>
    <dbReference type="NCBI Taxonomy" id="570156"/>
    <lineage>
        <taxon>Bacteria</taxon>
        <taxon>Pseudomonadati</taxon>
        <taxon>Pseudomonadota</taxon>
        <taxon>Gammaproteobacteria</taxon>
        <taxon>Alteromonadales</taxon>
        <taxon>Pseudoalteromonadaceae</taxon>
        <taxon>Pseudoalteromonas</taxon>
    </lineage>
</organism>
<reference evidence="3 4" key="1">
    <citation type="submission" date="2018-08" db="EMBL/GenBank/DDBJ databases">
        <title>Draft genome sequence of Pseudoalteromonas donghaensis HJ51.</title>
        <authorList>
            <person name="Oh J."/>
            <person name="Roh D."/>
        </authorList>
    </citation>
    <scope>NUCLEOTIDE SEQUENCE [LARGE SCALE GENOMIC DNA]</scope>
    <source>
        <strain evidence="3 4">HJ51</strain>
    </source>
</reference>
<evidence type="ECO:0000313" key="3">
    <source>
        <dbReference type="EMBL" id="AXV64372.1"/>
    </source>
</evidence>
<dbReference type="GeneID" id="99504471"/>
<dbReference type="SMART" id="SM00267">
    <property type="entry name" value="GGDEF"/>
    <property type="match status" value="1"/>
</dbReference>
<accession>A0AAD0WBD3</accession>
<dbReference type="Pfam" id="PF00990">
    <property type="entry name" value="GGDEF"/>
    <property type="match status" value="1"/>
</dbReference>
<keyword evidence="1" id="KW-0812">Transmembrane</keyword>
<evidence type="ECO:0000259" key="2">
    <source>
        <dbReference type="PROSITE" id="PS50883"/>
    </source>
</evidence>
<dbReference type="Gene3D" id="3.30.70.270">
    <property type="match status" value="1"/>
</dbReference>